<dbReference type="SUPFAM" id="SSF54909">
    <property type="entry name" value="Dimeric alpha+beta barrel"/>
    <property type="match status" value="1"/>
</dbReference>
<reference evidence="3" key="1">
    <citation type="submission" date="2015-09" db="EMBL/GenBank/DDBJ databases">
        <authorList>
            <person name="Rodrigo-Torres L."/>
            <person name="Arahal D.R."/>
        </authorList>
    </citation>
    <scope>NUCLEOTIDE SEQUENCE [LARGE SCALE GENOMIC DNA]</scope>
    <source>
        <strain evidence="3">CECT 5091</strain>
    </source>
</reference>
<organism evidence="2 3">
    <name type="scientific">Ruegeria denitrificans</name>
    <dbReference type="NCBI Taxonomy" id="1715692"/>
    <lineage>
        <taxon>Bacteria</taxon>
        <taxon>Pseudomonadati</taxon>
        <taxon>Pseudomonadota</taxon>
        <taxon>Alphaproteobacteria</taxon>
        <taxon>Rhodobacterales</taxon>
        <taxon>Roseobacteraceae</taxon>
        <taxon>Ruegeria</taxon>
    </lineage>
</organism>
<dbReference type="STRING" id="1715692.RUE5091_00452"/>
<dbReference type="InterPro" id="IPR011008">
    <property type="entry name" value="Dimeric_a/b-barrel"/>
</dbReference>
<sequence length="96" mass="10795">MAAYFIAQISIHDPDGYQKYLEGFMPIFDRHGGRLLTVSSKPVEVIEGTWAENGIVLMEFPSLEAARAWKDDPDYIELAKIRHQTATANMVLVEGL</sequence>
<dbReference type="OrthoDB" id="9806380at2"/>
<dbReference type="Proteomes" id="UP000051260">
    <property type="component" value="Unassembled WGS sequence"/>
</dbReference>
<dbReference type="Gene3D" id="3.30.70.100">
    <property type="match status" value="1"/>
</dbReference>
<evidence type="ECO:0000259" key="1">
    <source>
        <dbReference type="Pfam" id="PF07045"/>
    </source>
</evidence>
<dbReference type="InterPro" id="IPR010753">
    <property type="entry name" value="DUF1330"/>
</dbReference>
<dbReference type="PANTHER" id="PTHR41521">
    <property type="match status" value="1"/>
</dbReference>
<dbReference type="AlphaFoldDB" id="A0A0P1IEY3"/>
<dbReference type="EMBL" id="CYUD01000001">
    <property type="protein sequence ID" value="CUJ86321.1"/>
    <property type="molecule type" value="Genomic_DNA"/>
</dbReference>
<dbReference type="PANTHER" id="PTHR41521:SF4">
    <property type="entry name" value="BLR0684 PROTEIN"/>
    <property type="match status" value="1"/>
</dbReference>
<accession>A0A0P1IEY3</accession>
<name>A0A0P1IEY3_9RHOB</name>
<keyword evidence="3" id="KW-1185">Reference proteome</keyword>
<dbReference type="Pfam" id="PF07045">
    <property type="entry name" value="DUF1330"/>
    <property type="match status" value="1"/>
</dbReference>
<evidence type="ECO:0000313" key="2">
    <source>
        <dbReference type="EMBL" id="CUJ86321.1"/>
    </source>
</evidence>
<gene>
    <name evidence="2" type="ORF">RUE5091_00452</name>
</gene>
<protein>
    <recommendedName>
        <fullName evidence="1">DUF1330 domain-containing protein</fullName>
    </recommendedName>
</protein>
<dbReference type="RefSeq" id="WP_058280220.1">
    <property type="nucleotide sequence ID" value="NZ_CYUD01000001.1"/>
</dbReference>
<evidence type="ECO:0000313" key="3">
    <source>
        <dbReference type="Proteomes" id="UP000051260"/>
    </source>
</evidence>
<proteinExistence type="predicted"/>
<feature type="domain" description="DUF1330" evidence="1">
    <location>
        <begin position="3"/>
        <end position="96"/>
    </location>
</feature>